<proteinExistence type="predicted"/>
<sequence>MGVPRAPRLWPGPVRGLAALACAAALAGCVGTATGPGAVRPVPAPPPADPALPAPGPESVAMRGYFANVAQMLQGQGLLRQDTAPRDAPFTARQLTENFIRIALYDEYAREGGSIVARQSASRLRRWAEPVRMNVEFGASVPQAQRRADSARIGGYAGQLARATGHPVMVSDRAPNFTVMVLNEGERRGIGPRLATLVPGIDAGALRAVADLSPATFCIVFAFSEPSSATYTRAVAVIRGEHPDILRLSCIHEELAQGMGLANDSPAARPSIFNDDEEFALLTRHDEMLLRILYDPRLRPGMTEAEARPIVETIAAELMGGES</sequence>
<dbReference type="OrthoDB" id="3295600at2"/>
<dbReference type="Proteomes" id="UP000241899">
    <property type="component" value="Unassembled WGS sequence"/>
</dbReference>
<dbReference type="RefSeq" id="WP_107325921.1">
    <property type="nucleotide sequence ID" value="NZ_PZKF01000043.1"/>
</dbReference>
<evidence type="ECO:0008006" key="4">
    <source>
        <dbReference type="Google" id="ProtNLM"/>
    </source>
</evidence>
<keyword evidence="1" id="KW-0732">Signal</keyword>
<dbReference type="AlphaFoldDB" id="A0A2T4JC65"/>
<evidence type="ECO:0000313" key="3">
    <source>
        <dbReference type="Proteomes" id="UP000241899"/>
    </source>
</evidence>
<name>A0A2T4JC65_9RHOB</name>
<evidence type="ECO:0000256" key="1">
    <source>
        <dbReference type="SAM" id="SignalP"/>
    </source>
</evidence>
<protein>
    <recommendedName>
        <fullName evidence="4">DUF2927 domain-containing protein</fullName>
    </recommendedName>
</protein>
<feature type="chain" id="PRO_5015556052" description="DUF2927 domain-containing protein" evidence="1">
    <location>
        <begin position="28"/>
        <end position="323"/>
    </location>
</feature>
<dbReference type="PROSITE" id="PS51257">
    <property type="entry name" value="PROKAR_LIPOPROTEIN"/>
    <property type="match status" value="1"/>
</dbReference>
<gene>
    <name evidence="2" type="ORF">C5F46_13795</name>
</gene>
<reference evidence="2 3" key="1">
    <citation type="submission" date="2018-03" db="EMBL/GenBank/DDBJ databases">
        <title>Rhodobacter veldkampii.</title>
        <authorList>
            <person name="Meyer T.E."/>
            <person name="Miller S."/>
            <person name="Lodha T."/>
            <person name="Gandham S."/>
            <person name="Chintalapati S."/>
            <person name="Chintalapati V.R."/>
        </authorList>
    </citation>
    <scope>NUCLEOTIDE SEQUENCE [LARGE SCALE GENOMIC DNA]</scope>
    <source>
        <strain evidence="2 3">DSM 11550</strain>
    </source>
</reference>
<accession>A0A2T4JC65</accession>
<feature type="signal peptide" evidence="1">
    <location>
        <begin position="1"/>
        <end position="27"/>
    </location>
</feature>
<organism evidence="2 3">
    <name type="scientific">Phaeovulum veldkampii DSM 11550</name>
    <dbReference type="NCBI Taxonomy" id="1185920"/>
    <lineage>
        <taxon>Bacteria</taxon>
        <taxon>Pseudomonadati</taxon>
        <taxon>Pseudomonadota</taxon>
        <taxon>Alphaproteobacteria</taxon>
        <taxon>Rhodobacterales</taxon>
        <taxon>Paracoccaceae</taxon>
        <taxon>Phaeovulum</taxon>
    </lineage>
</organism>
<dbReference type="Pfam" id="PF11150">
    <property type="entry name" value="DUF2927"/>
    <property type="match status" value="1"/>
</dbReference>
<dbReference type="EMBL" id="PZKF01000043">
    <property type="protein sequence ID" value="PTE15502.1"/>
    <property type="molecule type" value="Genomic_DNA"/>
</dbReference>
<keyword evidence="3" id="KW-1185">Reference proteome</keyword>
<comment type="caution">
    <text evidence="2">The sequence shown here is derived from an EMBL/GenBank/DDBJ whole genome shotgun (WGS) entry which is preliminary data.</text>
</comment>
<dbReference type="InterPro" id="IPR021323">
    <property type="entry name" value="DUF2927"/>
</dbReference>
<evidence type="ECO:0000313" key="2">
    <source>
        <dbReference type="EMBL" id="PTE15502.1"/>
    </source>
</evidence>